<dbReference type="Proteomes" id="UP000235778">
    <property type="component" value="Unassembled WGS sequence"/>
</dbReference>
<gene>
    <name evidence="1" type="ORF">BCV30_08505</name>
</gene>
<evidence type="ECO:0000313" key="2">
    <source>
        <dbReference type="Proteomes" id="UP000235778"/>
    </source>
</evidence>
<organism evidence="1 2">
    <name type="scientific">Vibrio lentus</name>
    <dbReference type="NCBI Taxonomy" id="136468"/>
    <lineage>
        <taxon>Bacteria</taxon>
        <taxon>Pseudomonadati</taxon>
        <taxon>Pseudomonadota</taxon>
        <taxon>Gammaproteobacteria</taxon>
        <taxon>Vibrionales</taxon>
        <taxon>Vibrionaceae</taxon>
        <taxon>Vibrio</taxon>
    </lineage>
</organism>
<dbReference type="RefSeq" id="WP_017106583.1">
    <property type="nucleotide sequence ID" value="NZ_MAKA01000077.1"/>
</dbReference>
<reference evidence="2" key="1">
    <citation type="submission" date="2016-07" db="EMBL/GenBank/DDBJ databases">
        <title>Nontailed viruses are major unrecognized killers of bacteria in the ocean.</title>
        <authorList>
            <person name="Kauffman K."/>
            <person name="Hussain F."/>
            <person name="Yang J."/>
            <person name="Arevalo P."/>
            <person name="Brown J."/>
            <person name="Cutler M."/>
            <person name="Kelly L."/>
            <person name="Polz M.F."/>
        </authorList>
    </citation>
    <scope>NUCLEOTIDE SEQUENCE [LARGE SCALE GENOMIC DNA]</scope>
    <source>
        <strain evidence="2">10N.286.55.C1</strain>
    </source>
</reference>
<protein>
    <submittedName>
        <fullName evidence="1">Uncharacterized protein</fullName>
    </submittedName>
</protein>
<sequence length="80" mass="9447">MFDNKYIKHPHNCEKCQRLTPHVPIKKSEDSALEVKQSSFHILFEYLTTLLFKGDSHAGSFHLDHEEEFKCEKCGTRSWH</sequence>
<proteinExistence type="predicted"/>
<dbReference type="EMBL" id="MCSI01000119">
    <property type="protein sequence ID" value="PME63593.1"/>
    <property type="molecule type" value="Genomic_DNA"/>
</dbReference>
<name>A0A1B9QF12_9VIBR</name>
<comment type="caution">
    <text evidence="1">The sequence shown here is derived from an EMBL/GenBank/DDBJ whole genome shotgun (WGS) entry which is preliminary data.</text>
</comment>
<dbReference type="AlphaFoldDB" id="A0A1B9QF12"/>
<accession>A0A1B9QF12</accession>
<evidence type="ECO:0000313" key="1">
    <source>
        <dbReference type="EMBL" id="PME63593.1"/>
    </source>
</evidence>